<dbReference type="EMBL" id="JAVRQU010000006">
    <property type="protein sequence ID" value="KAK5702076.1"/>
    <property type="molecule type" value="Genomic_DNA"/>
</dbReference>
<proteinExistence type="predicted"/>
<feature type="compositionally biased region" description="Basic and acidic residues" evidence="1">
    <location>
        <begin position="154"/>
        <end position="164"/>
    </location>
</feature>
<protein>
    <submittedName>
        <fullName evidence="2">Uncharacterized protein</fullName>
    </submittedName>
</protein>
<reference evidence="2" key="1">
    <citation type="submission" date="2023-08" db="EMBL/GenBank/DDBJ databases">
        <title>Black Yeasts Isolated from many extreme environments.</title>
        <authorList>
            <person name="Coleine C."/>
            <person name="Stajich J.E."/>
            <person name="Selbmann L."/>
        </authorList>
    </citation>
    <scope>NUCLEOTIDE SEQUENCE</scope>
    <source>
        <strain evidence="2">CCFEE 5810</strain>
    </source>
</reference>
<gene>
    <name evidence="2" type="ORF">LTR97_004896</name>
</gene>
<accession>A0AAN7VT46</accession>
<name>A0AAN7VT46_9PEZI</name>
<sequence length="253" mass="29043">MPSARGAYSTVEVRPDNATKSNIAPSSPGSPKAVRFAPSTKAESRALLPIEAWSLYHYETHARQCDTCYNTLDTTSGRLCATGQSLARDVAEHVHRLDGNVYSRKKDNHKLVQVELPQGYTQVPQLLKSLERARRTTSRAPPVVSYEPASPRRTTLEHDHDYEQGTKVTMESARTTPNKSHSKSKHKSTRYRTVIVEEELEAAKQHTPKERRGSLYYEDEARQRKEAYEVEIRQPDRKERRRERERPKSGFWL</sequence>
<evidence type="ECO:0000256" key="1">
    <source>
        <dbReference type="SAM" id="MobiDB-lite"/>
    </source>
</evidence>
<comment type="caution">
    <text evidence="2">The sequence shown here is derived from an EMBL/GenBank/DDBJ whole genome shotgun (WGS) entry which is preliminary data.</text>
</comment>
<feature type="compositionally biased region" description="Basic and acidic residues" evidence="1">
    <location>
        <begin position="201"/>
        <end position="253"/>
    </location>
</feature>
<feature type="compositionally biased region" description="Basic residues" evidence="1">
    <location>
        <begin position="180"/>
        <end position="190"/>
    </location>
</feature>
<feature type="region of interest" description="Disordered" evidence="1">
    <location>
        <begin position="1"/>
        <end position="35"/>
    </location>
</feature>
<feature type="region of interest" description="Disordered" evidence="1">
    <location>
        <begin position="133"/>
        <end position="253"/>
    </location>
</feature>
<organism evidence="2 3">
    <name type="scientific">Elasticomyces elasticus</name>
    <dbReference type="NCBI Taxonomy" id="574655"/>
    <lineage>
        <taxon>Eukaryota</taxon>
        <taxon>Fungi</taxon>
        <taxon>Dikarya</taxon>
        <taxon>Ascomycota</taxon>
        <taxon>Pezizomycotina</taxon>
        <taxon>Dothideomycetes</taxon>
        <taxon>Dothideomycetidae</taxon>
        <taxon>Mycosphaerellales</taxon>
        <taxon>Teratosphaeriaceae</taxon>
        <taxon>Elasticomyces</taxon>
    </lineage>
</organism>
<feature type="compositionally biased region" description="Polar residues" evidence="1">
    <location>
        <begin position="18"/>
        <end position="29"/>
    </location>
</feature>
<evidence type="ECO:0000313" key="2">
    <source>
        <dbReference type="EMBL" id="KAK5702076.1"/>
    </source>
</evidence>
<dbReference type="AlphaFoldDB" id="A0AAN7VT46"/>
<feature type="compositionally biased region" description="Polar residues" evidence="1">
    <location>
        <begin position="166"/>
        <end position="178"/>
    </location>
</feature>
<dbReference type="Proteomes" id="UP001310594">
    <property type="component" value="Unassembled WGS sequence"/>
</dbReference>
<evidence type="ECO:0000313" key="3">
    <source>
        <dbReference type="Proteomes" id="UP001310594"/>
    </source>
</evidence>